<gene>
    <name evidence="2" type="ORF">IDJ77_10915</name>
</gene>
<evidence type="ECO:0000259" key="1">
    <source>
        <dbReference type="PROSITE" id="PS51186"/>
    </source>
</evidence>
<accession>A0ABR7WPS1</accession>
<sequence>MRLIPVKQFVEDNTELAAFPDCREMVQMSTDYYTRVGFNPPWISYYAEENGQLVGCGGFKGKPVNGQVEIAYYTFPDYEQKGVGSQMCHELVELALHADPSVNVTARTMPENNYSSRILQKNSFQLMGTIMDEEDGVVWEWRYFEKPEVESL</sequence>
<dbReference type="RefSeq" id="WP_191188987.1">
    <property type="nucleotide sequence ID" value="NZ_JACWMY010000005.1"/>
</dbReference>
<dbReference type="SUPFAM" id="SSF55729">
    <property type="entry name" value="Acyl-CoA N-acyltransferases (Nat)"/>
    <property type="match status" value="1"/>
</dbReference>
<dbReference type="InterPro" id="IPR000182">
    <property type="entry name" value="GNAT_dom"/>
</dbReference>
<comment type="caution">
    <text evidence="2">The sequence shown here is derived from an EMBL/GenBank/DDBJ whole genome shotgun (WGS) entry which is preliminary data.</text>
</comment>
<keyword evidence="3" id="KW-1185">Reference proteome</keyword>
<feature type="domain" description="N-acetyltransferase" evidence="1">
    <location>
        <begin position="4"/>
        <end position="150"/>
    </location>
</feature>
<proteinExistence type="predicted"/>
<evidence type="ECO:0000313" key="3">
    <source>
        <dbReference type="Proteomes" id="UP000606600"/>
    </source>
</evidence>
<dbReference type="InterPro" id="IPR051531">
    <property type="entry name" value="N-acetyltransferase"/>
</dbReference>
<dbReference type="EMBL" id="JACWMY010000005">
    <property type="protein sequence ID" value="MBD1364320.1"/>
    <property type="molecule type" value="Genomic_DNA"/>
</dbReference>
<dbReference type="CDD" id="cd04301">
    <property type="entry name" value="NAT_SF"/>
    <property type="match status" value="1"/>
</dbReference>
<protein>
    <submittedName>
        <fullName evidence="2">GNAT family N-acetyltransferase</fullName>
    </submittedName>
</protein>
<evidence type="ECO:0000313" key="2">
    <source>
        <dbReference type="EMBL" id="MBD1364320.1"/>
    </source>
</evidence>
<dbReference type="PANTHER" id="PTHR43792">
    <property type="entry name" value="GNAT FAMILY, PUTATIVE (AFU_ORTHOLOGUE AFUA_3G00765)-RELATED-RELATED"/>
    <property type="match status" value="1"/>
</dbReference>
<dbReference type="Proteomes" id="UP000606600">
    <property type="component" value="Unassembled WGS sequence"/>
</dbReference>
<name>A0ABR7WPS1_9SPHI</name>
<dbReference type="Pfam" id="PF13302">
    <property type="entry name" value="Acetyltransf_3"/>
    <property type="match status" value="1"/>
</dbReference>
<dbReference type="PANTHER" id="PTHR43792:SF13">
    <property type="entry name" value="ACETYLTRANSFERASE"/>
    <property type="match status" value="1"/>
</dbReference>
<dbReference type="InterPro" id="IPR016181">
    <property type="entry name" value="Acyl_CoA_acyltransferase"/>
</dbReference>
<organism evidence="2 3">
    <name type="scientific">Mucilaginibacter pankratovii</name>
    <dbReference type="NCBI Taxonomy" id="2772110"/>
    <lineage>
        <taxon>Bacteria</taxon>
        <taxon>Pseudomonadati</taxon>
        <taxon>Bacteroidota</taxon>
        <taxon>Sphingobacteriia</taxon>
        <taxon>Sphingobacteriales</taxon>
        <taxon>Sphingobacteriaceae</taxon>
        <taxon>Mucilaginibacter</taxon>
    </lineage>
</organism>
<dbReference type="Gene3D" id="3.40.630.30">
    <property type="match status" value="1"/>
</dbReference>
<dbReference type="PROSITE" id="PS51186">
    <property type="entry name" value="GNAT"/>
    <property type="match status" value="1"/>
</dbReference>
<reference evidence="2 3" key="1">
    <citation type="submission" date="2020-09" db="EMBL/GenBank/DDBJ databases">
        <title>Novel species of Mucilaginibacter isolated from a glacier on the Tibetan Plateau.</title>
        <authorList>
            <person name="Liu Q."/>
            <person name="Xin Y.-H."/>
        </authorList>
    </citation>
    <scope>NUCLEOTIDE SEQUENCE [LARGE SCALE GENOMIC DNA]</scope>
    <source>
        <strain evidence="2 3">ZT4R22</strain>
    </source>
</reference>